<dbReference type="Proteomes" id="UP000523821">
    <property type="component" value="Unassembled WGS sequence"/>
</dbReference>
<dbReference type="Pfam" id="PF13305">
    <property type="entry name" value="TetR_C_33"/>
    <property type="match status" value="1"/>
</dbReference>
<evidence type="ECO:0000313" key="7">
    <source>
        <dbReference type="EMBL" id="MBB5754123.1"/>
    </source>
</evidence>
<dbReference type="AlphaFoldDB" id="A0A7W9FNU6"/>
<dbReference type="RefSeq" id="WP_183857536.1">
    <property type="nucleotide sequence ID" value="NZ_JACHOO010000006.1"/>
</dbReference>
<gene>
    <name evidence="7" type="ORF">GGQ63_003198</name>
</gene>
<dbReference type="InterPro" id="IPR023772">
    <property type="entry name" value="DNA-bd_HTH_TetR-type_CS"/>
</dbReference>
<dbReference type="GO" id="GO:0000976">
    <property type="term" value="F:transcription cis-regulatory region binding"/>
    <property type="evidence" value="ECO:0007669"/>
    <property type="project" value="TreeGrafter"/>
</dbReference>
<proteinExistence type="predicted"/>
<feature type="region of interest" description="Disordered" evidence="5">
    <location>
        <begin position="1"/>
        <end position="24"/>
    </location>
</feature>
<dbReference type="InterPro" id="IPR050109">
    <property type="entry name" value="HTH-type_TetR-like_transc_reg"/>
</dbReference>
<keyword evidence="1" id="KW-0805">Transcription regulation</keyword>
<keyword evidence="3" id="KW-0804">Transcription</keyword>
<dbReference type="EMBL" id="JACHOO010000006">
    <property type="protein sequence ID" value="MBB5754123.1"/>
    <property type="molecule type" value="Genomic_DNA"/>
</dbReference>
<dbReference type="Pfam" id="PF00440">
    <property type="entry name" value="TetR_N"/>
    <property type="match status" value="1"/>
</dbReference>
<name>A0A7W9FNU6_9HYPH</name>
<dbReference type="Gene3D" id="1.10.10.60">
    <property type="entry name" value="Homeodomain-like"/>
    <property type="match status" value="1"/>
</dbReference>
<comment type="caution">
    <text evidence="7">The sequence shown here is derived from an EMBL/GenBank/DDBJ whole genome shotgun (WGS) entry which is preliminary data.</text>
</comment>
<evidence type="ECO:0000256" key="3">
    <source>
        <dbReference type="ARBA" id="ARBA00023163"/>
    </source>
</evidence>
<evidence type="ECO:0000256" key="4">
    <source>
        <dbReference type="PROSITE-ProRule" id="PRU00335"/>
    </source>
</evidence>
<organism evidence="7 8">
    <name type="scientific">Prosthecomicrobium pneumaticum</name>
    <dbReference type="NCBI Taxonomy" id="81895"/>
    <lineage>
        <taxon>Bacteria</taxon>
        <taxon>Pseudomonadati</taxon>
        <taxon>Pseudomonadota</taxon>
        <taxon>Alphaproteobacteria</taxon>
        <taxon>Hyphomicrobiales</taxon>
        <taxon>Kaistiaceae</taxon>
        <taxon>Prosthecomicrobium</taxon>
    </lineage>
</organism>
<protein>
    <submittedName>
        <fullName evidence="7">AcrR family transcriptional regulator</fullName>
    </submittedName>
</protein>
<evidence type="ECO:0000256" key="1">
    <source>
        <dbReference type="ARBA" id="ARBA00023015"/>
    </source>
</evidence>
<dbReference type="PROSITE" id="PS01081">
    <property type="entry name" value="HTH_TETR_1"/>
    <property type="match status" value="1"/>
</dbReference>
<keyword evidence="2 4" id="KW-0238">DNA-binding</keyword>
<keyword evidence="8" id="KW-1185">Reference proteome</keyword>
<feature type="domain" description="HTH tetR-type" evidence="6">
    <location>
        <begin position="24"/>
        <end position="84"/>
    </location>
</feature>
<sequence>MKRATKPGPRAVAPRGRKPRGLGHERRDEILEAAKQMFVCEGYETVTTRRLAEKVGLSQTGLYVYFSSKEEILDTLCRRTFDGLHQRMRTVIESMPPGLDRLDAIGRAYIEFALEHPEEYQLTFMVSPAVLRHPADKDVARAWDSKPLGLETFGLVLAEVGAQMEAGFIRRGDVLVATQTVWAAVHGLAALLIAKRDFPWADRGSLIETMIAMIHRGFAAPPAGTSPQPA</sequence>
<dbReference type="PANTHER" id="PTHR30055:SF234">
    <property type="entry name" value="HTH-TYPE TRANSCRIPTIONAL REGULATOR BETI"/>
    <property type="match status" value="1"/>
</dbReference>
<dbReference type="Gene3D" id="1.10.357.10">
    <property type="entry name" value="Tetracycline Repressor, domain 2"/>
    <property type="match status" value="1"/>
</dbReference>
<reference evidence="7 8" key="1">
    <citation type="submission" date="2020-08" db="EMBL/GenBank/DDBJ databases">
        <title>Genomic Encyclopedia of Type Strains, Phase IV (KMG-IV): sequencing the most valuable type-strain genomes for metagenomic binning, comparative biology and taxonomic classification.</title>
        <authorList>
            <person name="Goeker M."/>
        </authorList>
    </citation>
    <scope>NUCLEOTIDE SEQUENCE [LARGE SCALE GENOMIC DNA]</scope>
    <source>
        <strain evidence="7 8">DSM 16268</strain>
    </source>
</reference>
<dbReference type="InterPro" id="IPR025996">
    <property type="entry name" value="MT1864/Rv1816-like_C"/>
</dbReference>
<dbReference type="PRINTS" id="PR00455">
    <property type="entry name" value="HTHTETR"/>
</dbReference>
<dbReference type="InterPro" id="IPR001647">
    <property type="entry name" value="HTH_TetR"/>
</dbReference>
<evidence type="ECO:0000256" key="5">
    <source>
        <dbReference type="SAM" id="MobiDB-lite"/>
    </source>
</evidence>
<evidence type="ECO:0000313" key="8">
    <source>
        <dbReference type="Proteomes" id="UP000523821"/>
    </source>
</evidence>
<feature type="DNA-binding region" description="H-T-H motif" evidence="4">
    <location>
        <begin position="47"/>
        <end position="66"/>
    </location>
</feature>
<evidence type="ECO:0000259" key="6">
    <source>
        <dbReference type="PROSITE" id="PS50977"/>
    </source>
</evidence>
<dbReference type="PROSITE" id="PS50977">
    <property type="entry name" value="HTH_TETR_2"/>
    <property type="match status" value="1"/>
</dbReference>
<dbReference type="PANTHER" id="PTHR30055">
    <property type="entry name" value="HTH-TYPE TRANSCRIPTIONAL REGULATOR RUTR"/>
    <property type="match status" value="1"/>
</dbReference>
<dbReference type="GO" id="GO:0003700">
    <property type="term" value="F:DNA-binding transcription factor activity"/>
    <property type="evidence" value="ECO:0007669"/>
    <property type="project" value="TreeGrafter"/>
</dbReference>
<dbReference type="SUPFAM" id="SSF46689">
    <property type="entry name" value="Homeodomain-like"/>
    <property type="match status" value="1"/>
</dbReference>
<dbReference type="InterPro" id="IPR009057">
    <property type="entry name" value="Homeodomain-like_sf"/>
</dbReference>
<dbReference type="SUPFAM" id="SSF48498">
    <property type="entry name" value="Tetracyclin repressor-like, C-terminal domain"/>
    <property type="match status" value="1"/>
</dbReference>
<evidence type="ECO:0000256" key="2">
    <source>
        <dbReference type="ARBA" id="ARBA00023125"/>
    </source>
</evidence>
<dbReference type="InterPro" id="IPR036271">
    <property type="entry name" value="Tet_transcr_reg_TetR-rel_C_sf"/>
</dbReference>
<accession>A0A7W9FNU6</accession>